<dbReference type="PRINTS" id="PR00035">
    <property type="entry name" value="HTHGNTR"/>
</dbReference>
<dbReference type="EMBL" id="JBHTLX010000008">
    <property type="protein sequence ID" value="MFD1247321.1"/>
    <property type="molecule type" value="Genomic_DNA"/>
</dbReference>
<dbReference type="Gene3D" id="1.10.10.10">
    <property type="entry name" value="Winged helix-like DNA-binding domain superfamily/Winged helix DNA-binding domain"/>
    <property type="match status" value="1"/>
</dbReference>
<dbReference type="InterPro" id="IPR008920">
    <property type="entry name" value="TF_FadR/GntR_C"/>
</dbReference>
<dbReference type="InterPro" id="IPR011711">
    <property type="entry name" value="GntR_C"/>
</dbReference>
<keyword evidence="3" id="KW-0804">Transcription</keyword>
<dbReference type="Pfam" id="PF07729">
    <property type="entry name" value="FCD"/>
    <property type="match status" value="1"/>
</dbReference>
<comment type="caution">
    <text evidence="5">The sequence shown here is derived from an EMBL/GenBank/DDBJ whole genome shotgun (WGS) entry which is preliminary data.</text>
</comment>
<protein>
    <submittedName>
        <fullName evidence="5">GntR family transcriptional regulator</fullName>
    </submittedName>
</protein>
<dbReference type="SUPFAM" id="SSF48008">
    <property type="entry name" value="GntR ligand-binding domain-like"/>
    <property type="match status" value="1"/>
</dbReference>
<dbReference type="CDD" id="cd07377">
    <property type="entry name" value="WHTH_GntR"/>
    <property type="match status" value="1"/>
</dbReference>
<evidence type="ECO:0000259" key="4">
    <source>
        <dbReference type="PROSITE" id="PS50949"/>
    </source>
</evidence>
<gene>
    <name evidence="5" type="ORF">ACFQ3F_05935</name>
</gene>
<dbReference type="Gene3D" id="1.20.120.530">
    <property type="entry name" value="GntR ligand-binding domain-like"/>
    <property type="match status" value="1"/>
</dbReference>
<feature type="domain" description="HTH gntR-type" evidence="4">
    <location>
        <begin position="8"/>
        <end position="75"/>
    </location>
</feature>
<sequence length="243" mass="26492">MSASAGRRSLGLQAYEQLKQQIIGLQRPPGQRLVERDLATELEISRIPLREALRMLEAEGLVVIVPRQGAMVAPFTATDVRHLFDVRESVEVLAARLAAQCYDSRGLADTQVQLVAARAALEPYDGIALAAANARFHECVIAMCGNPLLQGMMQPINARVTWLLHLTTVEGDPDPSPCDEHDAIYHAIAAGDSDLAGKLAYEHVVGTRDLALGMAARWTVAHLDPVEVTRSRQRERRPVAPPA</sequence>
<keyword evidence="1" id="KW-0805">Transcription regulation</keyword>
<accession>A0ABW3VW71</accession>
<dbReference type="InterPro" id="IPR036390">
    <property type="entry name" value="WH_DNA-bd_sf"/>
</dbReference>
<organism evidence="5 6">
    <name type="scientific">Nocardioides ginsengisoli</name>
    <dbReference type="NCBI Taxonomy" id="363868"/>
    <lineage>
        <taxon>Bacteria</taxon>
        <taxon>Bacillati</taxon>
        <taxon>Actinomycetota</taxon>
        <taxon>Actinomycetes</taxon>
        <taxon>Propionibacteriales</taxon>
        <taxon>Nocardioidaceae</taxon>
        <taxon>Nocardioides</taxon>
    </lineage>
</organism>
<reference evidence="6" key="1">
    <citation type="journal article" date="2019" name="Int. J. Syst. Evol. Microbiol.">
        <title>The Global Catalogue of Microorganisms (GCM) 10K type strain sequencing project: providing services to taxonomists for standard genome sequencing and annotation.</title>
        <authorList>
            <consortium name="The Broad Institute Genomics Platform"/>
            <consortium name="The Broad Institute Genome Sequencing Center for Infectious Disease"/>
            <person name="Wu L."/>
            <person name="Ma J."/>
        </authorList>
    </citation>
    <scope>NUCLEOTIDE SEQUENCE [LARGE SCALE GENOMIC DNA]</scope>
    <source>
        <strain evidence="6">CCUG 52478</strain>
    </source>
</reference>
<dbReference type="InterPro" id="IPR000524">
    <property type="entry name" value="Tscrpt_reg_HTH_GntR"/>
</dbReference>
<keyword evidence="6" id="KW-1185">Reference proteome</keyword>
<evidence type="ECO:0000256" key="2">
    <source>
        <dbReference type="ARBA" id="ARBA00023125"/>
    </source>
</evidence>
<dbReference type="SUPFAM" id="SSF46785">
    <property type="entry name" value="Winged helix' DNA-binding domain"/>
    <property type="match status" value="1"/>
</dbReference>
<dbReference type="RefSeq" id="WP_367921444.1">
    <property type="nucleotide sequence ID" value="NZ_BAABAC010000042.1"/>
</dbReference>
<evidence type="ECO:0000256" key="3">
    <source>
        <dbReference type="ARBA" id="ARBA00023163"/>
    </source>
</evidence>
<dbReference type="PANTHER" id="PTHR43537:SF5">
    <property type="entry name" value="UXU OPERON TRANSCRIPTIONAL REGULATOR"/>
    <property type="match status" value="1"/>
</dbReference>
<name>A0ABW3VW71_9ACTN</name>
<dbReference type="Pfam" id="PF00392">
    <property type="entry name" value="GntR"/>
    <property type="match status" value="1"/>
</dbReference>
<evidence type="ECO:0000256" key="1">
    <source>
        <dbReference type="ARBA" id="ARBA00023015"/>
    </source>
</evidence>
<evidence type="ECO:0000313" key="6">
    <source>
        <dbReference type="Proteomes" id="UP001597229"/>
    </source>
</evidence>
<dbReference type="PROSITE" id="PS50949">
    <property type="entry name" value="HTH_GNTR"/>
    <property type="match status" value="1"/>
</dbReference>
<dbReference type="PANTHER" id="PTHR43537">
    <property type="entry name" value="TRANSCRIPTIONAL REGULATOR, GNTR FAMILY"/>
    <property type="match status" value="1"/>
</dbReference>
<proteinExistence type="predicted"/>
<dbReference type="SMART" id="SM00345">
    <property type="entry name" value="HTH_GNTR"/>
    <property type="match status" value="1"/>
</dbReference>
<evidence type="ECO:0000313" key="5">
    <source>
        <dbReference type="EMBL" id="MFD1247321.1"/>
    </source>
</evidence>
<keyword evidence="2" id="KW-0238">DNA-binding</keyword>
<dbReference type="Proteomes" id="UP001597229">
    <property type="component" value="Unassembled WGS sequence"/>
</dbReference>
<dbReference type="InterPro" id="IPR036388">
    <property type="entry name" value="WH-like_DNA-bd_sf"/>
</dbReference>
<dbReference type="SMART" id="SM00895">
    <property type="entry name" value="FCD"/>
    <property type="match status" value="1"/>
</dbReference>